<protein>
    <submittedName>
        <fullName evidence="2">MBL fold metallo-hydrolase</fullName>
    </submittedName>
</protein>
<name>A0A844F2C2_CLOSV</name>
<dbReference type="GO" id="GO:0016787">
    <property type="term" value="F:hydrolase activity"/>
    <property type="evidence" value="ECO:0007669"/>
    <property type="project" value="UniProtKB-KW"/>
</dbReference>
<dbReference type="InterPro" id="IPR001279">
    <property type="entry name" value="Metallo-B-lactamas"/>
</dbReference>
<gene>
    <name evidence="2" type="ORF">FYJ37_05570</name>
</gene>
<dbReference type="Proteomes" id="UP000462363">
    <property type="component" value="Unassembled WGS sequence"/>
</dbReference>
<dbReference type="PANTHER" id="PTHR13754:SF13">
    <property type="entry name" value="METALLO-BETA-LACTAMASE SUPERFAMILY PROTEIN (AFU_ORTHOLOGUE AFUA_3G07630)"/>
    <property type="match status" value="1"/>
</dbReference>
<comment type="caution">
    <text evidence="2">The sequence shown here is derived from an EMBL/GenBank/DDBJ whole genome shotgun (WGS) entry which is preliminary data.</text>
</comment>
<sequence length="61" mass="6867">MPDEKGGIRYEIDDKKFLFDAGYSDIMIRNAHSLGVDLKKITHIVLSHGHDDHSVGLSLLF</sequence>
<evidence type="ECO:0000313" key="2">
    <source>
        <dbReference type="EMBL" id="MSS39828.1"/>
    </source>
</evidence>
<accession>A0A844F2C2</accession>
<dbReference type="SUPFAM" id="SSF56281">
    <property type="entry name" value="Metallo-hydrolase/oxidoreductase"/>
    <property type="match status" value="1"/>
</dbReference>
<organism evidence="2 3">
    <name type="scientific">Clostridium scindens (strain JCM 10418 / VPI 12708)</name>
    <dbReference type="NCBI Taxonomy" id="29347"/>
    <lineage>
        <taxon>Bacteria</taxon>
        <taxon>Bacillati</taxon>
        <taxon>Bacillota</taxon>
        <taxon>Clostridia</taxon>
        <taxon>Lachnospirales</taxon>
        <taxon>Lachnospiraceae</taxon>
    </lineage>
</organism>
<feature type="domain" description="Metallo-beta-lactamase" evidence="1">
    <location>
        <begin position="11"/>
        <end position="60"/>
    </location>
</feature>
<dbReference type="RefSeq" id="WP_154321957.1">
    <property type="nucleotide sequence ID" value="NZ_CP045695.1"/>
</dbReference>
<dbReference type="PANTHER" id="PTHR13754">
    <property type="entry name" value="METALLO-BETA-LACTAMASE SUPERFAMILY PROTEIN"/>
    <property type="match status" value="1"/>
</dbReference>
<keyword evidence="2" id="KW-0378">Hydrolase</keyword>
<dbReference type="EMBL" id="VUMB01000009">
    <property type="protein sequence ID" value="MSS39828.1"/>
    <property type="molecule type" value="Genomic_DNA"/>
</dbReference>
<dbReference type="GO" id="GO:0016740">
    <property type="term" value="F:transferase activity"/>
    <property type="evidence" value="ECO:0007669"/>
    <property type="project" value="TreeGrafter"/>
</dbReference>
<evidence type="ECO:0000313" key="3">
    <source>
        <dbReference type="Proteomes" id="UP000462363"/>
    </source>
</evidence>
<evidence type="ECO:0000259" key="1">
    <source>
        <dbReference type="Pfam" id="PF00753"/>
    </source>
</evidence>
<dbReference type="InterPro" id="IPR052926">
    <property type="entry name" value="Metallo-beta-lactamase_dom"/>
</dbReference>
<dbReference type="InterPro" id="IPR036866">
    <property type="entry name" value="RibonucZ/Hydroxyglut_hydro"/>
</dbReference>
<proteinExistence type="predicted"/>
<dbReference type="Gene3D" id="3.60.15.10">
    <property type="entry name" value="Ribonuclease Z/Hydroxyacylglutathione hydrolase-like"/>
    <property type="match status" value="1"/>
</dbReference>
<dbReference type="Pfam" id="PF00753">
    <property type="entry name" value="Lactamase_B"/>
    <property type="match status" value="1"/>
</dbReference>
<reference evidence="2 3" key="1">
    <citation type="submission" date="2019-08" db="EMBL/GenBank/DDBJ databases">
        <title>In-depth cultivation of the pig gut microbiome towards novel bacterial diversity and tailored functional studies.</title>
        <authorList>
            <person name="Wylensek D."/>
            <person name="Hitch T.C.A."/>
            <person name="Clavel T."/>
        </authorList>
    </citation>
    <scope>NUCLEOTIDE SEQUENCE [LARGE SCALE GENOMIC DNA]</scope>
    <source>
        <strain evidence="2 3">BL-389-WT-3D</strain>
    </source>
</reference>
<dbReference type="AlphaFoldDB" id="A0A844F2C2"/>